<feature type="domain" description="LEM" evidence="9">
    <location>
        <begin position="1"/>
        <end position="44"/>
    </location>
</feature>
<proteinExistence type="predicted"/>
<dbReference type="GO" id="GO:0030514">
    <property type="term" value="P:negative regulation of BMP signaling pathway"/>
    <property type="evidence" value="ECO:0007669"/>
    <property type="project" value="TreeGrafter"/>
</dbReference>
<dbReference type="SUPFAM" id="SSF54928">
    <property type="entry name" value="RNA-binding domain, RBD"/>
    <property type="match status" value="1"/>
</dbReference>
<feature type="region of interest" description="Disordered" evidence="7">
    <location>
        <begin position="435"/>
        <end position="457"/>
    </location>
</feature>
<feature type="transmembrane region" description="Helical" evidence="8">
    <location>
        <begin position="577"/>
        <end position="599"/>
    </location>
</feature>
<gene>
    <name evidence="10" type="ORF">Pcinc_017609</name>
</gene>
<dbReference type="GO" id="GO:0006998">
    <property type="term" value="P:nuclear envelope organization"/>
    <property type="evidence" value="ECO:0007669"/>
    <property type="project" value="TreeGrafter"/>
</dbReference>
<dbReference type="Pfam" id="PF03020">
    <property type="entry name" value="LEM"/>
    <property type="match status" value="1"/>
</dbReference>
<dbReference type="CDD" id="cd12934">
    <property type="entry name" value="LEM"/>
    <property type="match status" value="1"/>
</dbReference>
<feature type="region of interest" description="Disordered" evidence="7">
    <location>
        <begin position="42"/>
        <end position="144"/>
    </location>
</feature>
<dbReference type="InterPro" id="IPR012677">
    <property type="entry name" value="Nucleotide-bd_a/b_plait_sf"/>
</dbReference>
<accession>A0AAE1KNB7</accession>
<evidence type="ECO:0000256" key="6">
    <source>
        <dbReference type="ARBA" id="ARBA00023242"/>
    </source>
</evidence>
<evidence type="ECO:0000256" key="4">
    <source>
        <dbReference type="ARBA" id="ARBA00022989"/>
    </source>
</evidence>
<evidence type="ECO:0000313" key="10">
    <source>
        <dbReference type="EMBL" id="KAK3877703.1"/>
    </source>
</evidence>
<dbReference type="InterPro" id="IPR035979">
    <property type="entry name" value="RBD_domain_sf"/>
</dbReference>
<keyword evidence="4 8" id="KW-1133">Transmembrane helix</keyword>
<feature type="compositionally biased region" description="Low complexity" evidence="7">
    <location>
        <begin position="82"/>
        <end position="94"/>
    </location>
</feature>
<evidence type="ECO:0000256" key="2">
    <source>
        <dbReference type="ARBA" id="ARBA00022553"/>
    </source>
</evidence>
<dbReference type="Gene3D" id="1.10.720.40">
    <property type="match status" value="1"/>
</dbReference>
<dbReference type="FunFam" id="3.30.70.330:FF:000176">
    <property type="entry name" value="Inner nuclear membrane protein Man1"/>
    <property type="match status" value="1"/>
</dbReference>
<dbReference type="SMART" id="SM00540">
    <property type="entry name" value="LEM"/>
    <property type="match status" value="1"/>
</dbReference>
<protein>
    <recommendedName>
        <fullName evidence="9">LEM domain-containing protein</fullName>
    </recommendedName>
</protein>
<dbReference type="Gene3D" id="3.30.70.330">
    <property type="match status" value="1"/>
</dbReference>
<feature type="compositionally biased region" description="Polar residues" evidence="7">
    <location>
        <begin position="48"/>
        <end position="66"/>
    </location>
</feature>
<organism evidence="10 11">
    <name type="scientific">Petrolisthes cinctipes</name>
    <name type="common">Flat porcelain crab</name>
    <dbReference type="NCBI Taxonomy" id="88211"/>
    <lineage>
        <taxon>Eukaryota</taxon>
        <taxon>Metazoa</taxon>
        <taxon>Ecdysozoa</taxon>
        <taxon>Arthropoda</taxon>
        <taxon>Crustacea</taxon>
        <taxon>Multicrustacea</taxon>
        <taxon>Malacostraca</taxon>
        <taxon>Eumalacostraca</taxon>
        <taxon>Eucarida</taxon>
        <taxon>Decapoda</taxon>
        <taxon>Pleocyemata</taxon>
        <taxon>Anomura</taxon>
        <taxon>Galatheoidea</taxon>
        <taxon>Porcellanidae</taxon>
        <taxon>Petrolisthes</taxon>
    </lineage>
</organism>
<keyword evidence="5 8" id="KW-0472">Membrane</keyword>
<evidence type="ECO:0000259" key="9">
    <source>
        <dbReference type="PROSITE" id="PS50954"/>
    </source>
</evidence>
<dbReference type="Proteomes" id="UP001286313">
    <property type="component" value="Unassembled WGS sequence"/>
</dbReference>
<feature type="compositionally biased region" description="Low complexity" evidence="7">
    <location>
        <begin position="262"/>
        <end position="279"/>
    </location>
</feature>
<feature type="compositionally biased region" description="Acidic residues" evidence="7">
    <location>
        <begin position="231"/>
        <end position="245"/>
    </location>
</feature>
<dbReference type="InterPro" id="IPR003887">
    <property type="entry name" value="LEM_dom"/>
</dbReference>
<keyword evidence="11" id="KW-1185">Reference proteome</keyword>
<reference evidence="10" key="1">
    <citation type="submission" date="2023-10" db="EMBL/GenBank/DDBJ databases">
        <title>Genome assemblies of two species of porcelain crab, Petrolisthes cinctipes and Petrolisthes manimaculis (Anomura: Porcellanidae).</title>
        <authorList>
            <person name="Angst P."/>
        </authorList>
    </citation>
    <scope>NUCLEOTIDE SEQUENCE</scope>
    <source>
        <strain evidence="10">PB745_01</strain>
        <tissue evidence="10">Gill</tissue>
    </source>
</reference>
<dbReference type="CDD" id="cd12286">
    <property type="entry name" value="RRM_Man1"/>
    <property type="match status" value="1"/>
</dbReference>
<dbReference type="InterPro" id="IPR011015">
    <property type="entry name" value="LEM/LEM-like_dom_sf"/>
</dbReference>
<feature type="compositionally biased region" description="Low complexity" evidence="7">
    <location>
        <begin position="103"/>
        <end position="117"/>
    </location>
</feature>
<dbReference type="InterPro" id="IPR041885">
    <property type="entry name" value="MAN1_winged_helix_dom"/>
</dbReference>
<evidence type="ECO:0000256" key="1">
    <source>
        <dbReference type="ARBA" id="ARBA00004473"/>
    </source>
</evidence>
<evidence type="ECO:0000256" key="8">
    <source>
        <dbReference type="SAM" id="Phobius"/>
    </source>
</evidence>
<feature type="region of interest" description="Disordered" evidence="7">
    <location>
        <begin position="695"/>
        <end position="714"/>
    </location>
</feature>
<keyword evidence="6" id="KW-0539">Nucleus</keyword>
<dbReference type="InterPro" id="IPR018996">
    <property type="entry name" value="Man1/Src1-like_C"/>
</dbReference>
<dbReference type="Pfam" id="PF09402">
    <property type="entry name" value="MSC"/>
    <property type="match status" value="1"/>
</dbReference>
<feature type="region of interest" description="Disordered" evidence="7">
    <location>
        <begin position="832"/>
        <end position="875"/>
    </location>
</feature>
<dbReference type="InterPro" id="IPR052277">
    <property type="entry name" value="INM_ESCRT-Associated"/>
</dbReference>
<evidence type="ECO:0000256" key="7">
    <source>
        <dbReference type="SAM" id="MobiDB-lite"/>
    </source>
</evidence>
<dbReference type="EMBL" id="JAWQEG010001639">
    <property type="protein sequence ID" value="KAK3877703.1"/>
    <property type="molecule type" value="Genomic_DNA"/>
</dbReference>
<evidence type="ECO:0000256" key="5">
    <source>
        <dbReference type="ARBA" id="ARBA00023136"/>
    </source>
</evidence>
<keyword evidence="3 8" id="KW-0812">Transmembrane</keyword>
<feature type="transmembrane region" description="Helical" evidence="8">
    <location>
        <begin position="378"/>
        <end position="402"/>
    </location>
</feature>
<feature type="compositionally biased region" description="Low complexity" evidence="7">
    <location>
        <begin position="437"/>
        <end position="454"/>
    </location>
</feature>
<evidence type="ECO:0000313" key="11">
    <source>
        <dbReference type="Proteomes" id="UP001286313"/>
    </source>
</evidence>
<dbReference type="GO" id="GO:0031490">
    <property type="term" value="F:chromatin DNA binding"/>
    <property type="evidence" value="ECO:0007669"/>
    <property type="project" value="TreeGrafter"/>
</dbReference>
<dbReference type="InterPro" id="IPR034394">
    <property type="entry name" value="Man1_RRM"/>
</dbReference>
<feature type="compositionally biased region" description="Basic and acidic residues" evidence="7">
    <location>
        <begin position="319"/>
        <end position="330"/>
    </location>
</feature>
<feature type="compositionally biased region" description="Polar residues" evidence="7">
    <location>
        <begin position="290"/>
        <end position="306"/>
    </location>
</feature>
<sequence length="875" mass="96036">MASLKSLTDEELRKKLKEHGIVAPVTASSRDILIKKLNHAIANEKRASTSNNRARRTQNTSRLHTFSSDEDEDNDSSVYSQATRTSARMSSRSRGPATRTAAGDTSYSTRRSSSSRSGSGGGDKSRAGQVKSVQSGGSGGGLLYSMTEAGQAGATVGQVRSGHGGGGLLRSMTETGQAAGAGYHSEDSFSVPEEEDYREDSNSYNHHRSSPGYFSVSPRSGLTPRGKAPPEEYDTGSDSDVGDGEDAVDLSQKVMMGRGALNNNSDGIYNNNNNSNSRSYSRHHHQQNHTLGDSTTPGWSFKSLDSVSRKRKNRGLLENGREMSDREHAESNTSYQSIADSVVTHATPSTPDQARVANGRHHSEGNVLEQCHGDESTWHYLVPLLLLVLLAVFFGVVGMLYVNMHVPLLPTLSSVPAMVHEAVANLSVPFFTSSEVSSPEKQPSTSPSPSQSSERFPVCSDQLKNDCLSLEEVILVKPMLGLLDGVLLPGLQTWAGQYQCGQASTRHMPLSDLAHLVHSHHNSMTWEKCETGLKALGRLVEWNPHWGLETVRQGQGEVIGLSLATHSTQILCHITTAIYSFFYLLIGIFTVILTAWLAYTCVRYYRERLKEEERQVCDLVDQIVMMVGARGTSGKGVVVQNVRDSIFLPRERVANKRLWDKAVSFIDRYESRVRREVQTVDGEDQEVWRWASSVLPPSSPSSSGAGTVQEGSNSRPLAKVWQGPAFNTQSPHNAPDVSPTSCLKIRNMFDCDVEFGDSWPARIQDSLLEKCEGVSVVHVAVDRASQEGCVYIKCGSLHDAGKAFRALHGWWYDGNLVTVKFLRDERYHQRFPSARHAHRPLKPSNNQRLSLQHPPATPHISSPAPTHHLHSPVHS</sequence>
<dbReference type="Gene3D" id="1.10.10.1180">
    <property type="entry name" value="MAN1, winged-helix domain"/>
    <property type="match status" value="1"/>
</dbReference>
<dbReference type="AlphaFoldDB" id="A0AAE1KNB7"/>
<dbReference type="PANTHER" id="PTHR13428">
    <property type="entry name" value="INNER NUCLEAR MEMBRANE PROTEIN MAN1 LEM DOMAIN CONTAINING PROTEIN"/>
    <property type="match status" value="1"/>
</dbReference>
<dbReference type="PROSITE" id="PS50954">
    <property type="entry name" value="LEM"/>
    <property type="match status" value="1"/>
</dbReference>
<feature type="region of interest" description="Disordered" evidence="7">
    <location>
        <begin position="177"/>
        <end position="245"/>
    </location>
</feature>
<comment type="caution">
    <text evidence="10">The sequence shown here is derived from an EMBL/GenBank/DDBJ whole genome shotgun (WGS) entry which is preliminary data.</text>
</comment>
<feature type="compositionally biased region" description="Polar residues" evidence="7">
    <location>
        <begin position="704"/>
        <end position="714"/>
    </location>
</feature>
<dbReference type="SUPFAM" id="SSF63451">
    <property type="entry name" value="LEM domain"/>
    <property type="match status" value="1"/>
</dbReference>
<name>A0AAE1KNB7_PETCI</name>
<evidence type="ECO:0000256" key="3">
    <source>
        <dbReference type="ARBA" id="ARBA00022692"/>
    </source>
</evidence>
<feature type="region of interest" description="Disordered" evidence="7">
    <location>
        <begin position="258"/>
        <end position="334"/>
    </location>
</feature>
<comment type="subcellular location">
    <subcellularLocation>
        <location evidence="1">Nucleus inner membrane</location>
        <topology evidence="1">Multi-pass membrane protein</topology>
    </subcellularLocation>
</comment>
<keyword evidence="2" id="KW-0597">Phosphoprotein</keyword>
<dbReference type="GO" id="GO:0005637">
    <property type="term" value="C:nuclear inner membrane"/>
    <property type="evidence" value="ECO:0007669"/>
    <property type="project" value="UniProtKB-SubCell"/>
</dbReference>
<dbReference type="PANTHER" id="PTHR13428:SF12">
    <property type="entry name" value="INNER NUCLEAR MEMBRANE PROTEIN MAN1"/>
    <property type="match status" value="1"/>
</dbReference>